<accession>A0AAW1IX45</accession>
<dbReference type="PANTHER" id="PTHR11731:SF154">
    <property type="entry name" value="VENOM DIPEPTIDYL PEPTIDASE 4-LIKE PROTEIN"/>
    <property type="match status" value="1"/>
</dbReference>
<dbReference type="InterPro" id="IPR050278">
    <property type="entry name" value="Serine_Prot_S9B/DPPIV"/>
</dbReference>
<sequence length="260" mass="29806">MHGFRCKYYEIGNNEHLHYASWSPNGHSLVYIFENNIYYVSEPTADAVQITTDGVSDVRYNGIPDWVYEEEVLSSGSAVWFSPDGTKLAFAYFDDTEVPEFTYFMYDDEDDGPYPQYPRVVKLRYPKVGARNPDFEVRVVALSDPTKVQKLQVLTDGQESKDHVLFRVTWPTNDEVVAVIENRVQNEAVIRRCQVDSLTCVTENSFTEPNGWLEQEAPIYSNDGTQSLILRSQPEGDDSFMHIILCTGNHRFTVMMVLKV</sequence>
<feature type="domain" description="Dipeptidylpeptidase IV N-terminal" evidence="1">
    <location>
        <begin position="13"/>
        <end position="249"/>
    </location>
</feature>
<dbReference type="EMBL" id="JASPKY010000505">
    <property type="protein sequence ID" value="KAK9694673.1"/>
    <property type="molecule type" value="Genomic_DNA"/>
</dbReference>
<proteinExistence type="predicted"/>
<comment type="caution">
    <text evidence="2">The sequence shown here is derived from an EMBL/GenBank/DDBJ whole genome shotgun (WGS) entry which is preliminary data.</text>
</comment>
<name>A0AAW1IX45_POPJA</name>
<dbReference type="PANTHER" id="PTHR11731">
    <property type="entry name" value="PROTEASE FAMILY S9B,C DIPEPTIDYL-PEPTIDASE IV-RELATED"/>
    <property type="match status" value="1"/>
</dbReference>
<dbReference type="InterPro" id="IPR002469">
    <property type="entry name" value="Peptidase_S9B_N"/>
</dbReference>
<dbReference type="AlphaFoldDB" id="A0AAW1IX45"/>
<gene>
    <name evidence="2" type="ORF">QE152_g33360</name>
</gene>
<dbReference type="SUPFAM" id="SSF82171">
    <property type="entry name" value="DPP6 N-terminal domain-like"/>
    <property type="match status" value="1"/>
</dbReference>
<evidence type="ECO:0000313" key="2">
    <source>
        <dbReference type="EMBL" id="KAK9694673.1"/>
    </source>
</evidence>
<organism evidence="2 3">
    <name type="scientific">Popillia japonica</name>
    <name type="common">Japanese beetle</name>
    <dbReference type="NCBI Taxonomy" id="7064"/>
    <lineage>
        <taxon>Eukaryota</taxon>
        <taxon>Metazoa</taxon>
        <taxon>Ecdysozoa</taxon>
        <taxon>Arthropoda</taxon>
        <taxon>Hexapoda</taxon>
        <taxon>Insecta</taxon>
        <taxon>Pterygota</taxon>
        <taxon>Neoptera</taxon>
        <taxon>Endopterygota</taxon>
        <taxon>Coleoptera</taxon>
        <taxon>Polyphaga</taxon>
        <taxon>Scarabaeiformia</taxon>
        <taxon>Scarabaeidae</taxon>
        <taxon>Rutelinae</taxon>
        <taxon>Popillia</taxon>
    </lineage>
</organism>
<dbReference type="GO" id="GO:0006508">
    <property type="term" value="P:proteolysis"/>
    <property type="evidence" value="ECO:0007669"/>
    <property type="project" value="InterPro"/>
</dbReference>
<evidence type="ECO:0000259" key="1">
    <source>
        <dbReference type="Pfam" id="PF00930"/>
    </source>
</evidence>
<dbReference type="Gene3D" id="2.140.10.30">
    <property type="entry name" value="Dipeptidylpeptidase IV, N-terminal domain"/>
    <property type="match status" value="1"/>
</dbReference>
<dbReference type="GO" id="GO:0005886">
    <property type="term" value="C:plasma membrane"/>
    <property type="evidence" value="ECO:0007669"/>
    <property type="project" value="TreeGrafter"/>
</dbReference>
<evidence type="ECO:0000313" key="3">
    <source>
        <dbReference type="Proteomes" id="UP001458880"/>
    </source>
</evidence>
<protein>
    <submittedName>
        <fullName evidence="2">Dipeptidyl peptidase IV (DPP IV) N-terminal region</fullName>
    </submittedName>
</protein>
<reference evidence="2 3" key="1">
    <citation type="journal article" date="2024" name="BMC Genomics">
        <title>De novo assembly and annotation of Popillia japonica's genome with initial clues to its potential as an invasive pest.</title>
        <authorList>
            <person name="Cucini C."/>
            <person name="Boschi S."/>
            <person name="Funari R."/>
            <person name="Cardaioli E."/>
            <person name="Iannotti N."/>
            <person name="Marturano G."/>
            <person name="Paoli F."/>
            <person name="Bruttini M."/>
            <person name="Carapelli A."/>
            <person name="Frati F."/>
            <person name="Nardi F."/>
        </authorList>
    </citation>
    <scope>NUCLEOTIDE SEQUENCE [LARGE SCALE GENOMIC DNA]</scope>
    <source>
        <strain evidence="2">DMR45628</strain>
    </source>
</reference>
<keyword evidence="3" id="KW-1185">Reference proteome</keyword>
<dbReference type="Pfam" id="PF00930">
    <property type="entry name" value="DPPIV_N"/>
    <property type="match status" value="1"/>
</dbReference>
<dbReference type="GO" id="GO:0008239">
    <property type="term" value="F:dipeptidyl-peptidase activity"/>
    <property type="evidence" value="ECO:0007669"/>
    <property type="project" value="TreeGrafter"/>
</dbReference>
<dbReference type="Proteomes" id="UP001458880">
    <property type="component" value="Unassembled WGS sequence"/>
</dbReference>